<gene>
    <name evidence="1" type="primary">107371002</name>
</gene>
<accession>T1JVJ2</accession>
<dbReference type="AlphaFoldDB" id="T1JVJ2"/>
<evidence type="ECO:0000313" key="1">
    <source>
        <dbReference type="EnsemblMetazoa" id="tetur02g04810.1"/>
    </source>
</evidence>
<organism evidence="1 2">
    <name type="scientific">Tetranychus urticae</name>
    <name type="common">Two-spotted spider mite</name>
    <dbReference type="NCBI Taxonomy" id="32264"/>
    <lineage>
        <taxon>Eukaryota</taxon>
        <taxon>Metazoa</taxon>
        <taxon>Ecdysozoa</taxon>
        <taxon>Arthropoda</taxon>
        <taxon>Chelicerata</taxon>
        <taxon>Arachnida</taxon>
        <taxon>Acari</taxon>
        <taxon>Acariformes</taxon>
        <taxon>Trombidiformes</taxon>
        <taxon>Prostigmata</taxon>
        <taxon>Eleutherengona</taxon>
        <taxon>Raphignathae</taxon>
        <taxon>Tetranychoidea</taxon>
        <taxon>Tetranychidae</taxon>
        <taxon>Tetranychus</taxon>
    </lineage>
</organism>
<sequence>MLVKMEKLNNNSDRTKFQVRFLGEYHEIVIDWNDEKYKYKQQQVIEQLASITGISINYTTGIIKRTPLDRGNFFFNNLIPRTSPSGVFLMFPERTFNHSCIRDGERYHLETELNYMHIEHLGIYYILRAMEDLEESSEGRCELVCRSKNTKAFINRIKDLVHNDELNAQISHRMRSLSYNQQYELYREFNILQYLNWCCKLHPFFSFVVVQPYLRSRG</sequence>
<reference evidence="1" key="2">
    <citation type="submission" date="2015-06" db="UniProtKB">
        <authorList>
            <consortium name="EnsemblMetazoa"/>
        </authorList>
    </citation>
    <scope>IDENTIFICATION</scope>
</reference>
<dbReference type="Proteomes" id="UP000015104">
    <property type="component" value="Unassembled WGS sequence"/>
</dbReference>
<dbReference type="EMBL" id="CAEY01000795">
    <property type="status" value="NOT_ANNOTATED_CDS"/>
    <property type="molecule type" value="Genomic_DNA"/>
</dbReference>
<dbReference type="KEGG" id="tut:107371002"/>
<name>T1JVJ2_TETUR</name>
<reference evidence="2" key="1">
    <citation type="submission" date="2011-08" db="EMBL/GenBank/DDBJ databases">
        <authorList>
            <person name="Rombauts S."/>
        </authorList>
    </citation>
    <scope>NUCLEOTIDE SEQUENCE</scope>
    <source>
        <strain evidence="2">London</strain>
    </source>
</reference>
<dbReference type="EnsemblMetazoa" id="tetur02g04810.1">
    <property type="protein sequence ID" value="tetur02g04810.1"/>
    <property type="gene ID" value="tetur02g04810"/>
</dbReference>
<proteinExistence type="predicted"/>
<protein>
    <submittedName>
        <fullName evidence="1">Uncharacterized protein</fullName>
    </submittedName>
</protein>
<keyword evidence="2" id="KW-1185">Reference proteome</keyword>
<dbReference type="HOGENOM" id="CLU_071407_3_0_1"/>
<evidence type="ECO:0000313" key="2">
    <source>
        <dbReference type="Proteomes" id="UP000015104"/>
    </source>
</evidence>